<dbReference type="Pfam" id="PF07439">
    <property type="entry name" value="DUF1515"/>
    <property type="match status" value="1"/>
</dbReference>
<comment type="caution">
    <text evidence="3">The sequence shown here is derived from an EMBL/GenBank/DDBJ whole genome shotgun (WGS) entry which is preliminary data.</text>
</comment>
<feature type="transmembrane region" description="Helical" evidence="2">
    <location>
        <begin position="108"/>
        <end position="130"/>
    </location>
</feature>
<keyword evidence="2" id="KW-1133">Transmembrane helix</keyword>
<evidence type="ECO:0000313" key="3">
    <source>
        <dbReference type="EMBL" id="MDX8329609.1"/>
    </source>
</evidence>
<dbReference type="Proteomes" id="UP001277561">
    <property type="component" value="Unassembled WGS sequence"/>
</dbReference>
<dbReference type="EMBL" id="JAVRAD010000003">
    <property type="protein sequence ID" value="MDX8329609.1"/>
    <property type="molecule type" value="Genomic_DNA"/>
</dbReference>
<keyword evidence="2" id="KW-0472">Membrane</keyword>
<keyword evidence="4" id="KW-1185">Reference proteome</keyword>
<keyword evidence="2" id="KW-0812">Transmembrane</keyword>
<accession>A0ABU4VX91</accession>
<gene>
    <name evidence="3" type="ORF">RMS29_10255</name>
</gene>
<feature type="compositionally biased region" description="Basic and acidic residues" evidence="1">
    <location>
        <begin position="27"/>
        <end position="44"/>
    </location>
</feature>
<proteinExistence type="predicted"/>
<dbReference type="InterPro" id="IPR010889">
    <property type="entry name" value="DUF1515"/>
</dbReference>
<evidence type="ECO:0000256" key="1">
    <source>
        <dbReference type="SAM" id="MobiDB-lite"/>
    </source>
</evidence>
<feature type="region of interest" description="Disordered" evidence="1">
    <location>
        <begin position="1"/>
        <end position="52"/>
    </location>
</feature>
<evidence type="ECO:0000313" key="4">
    <source>
        <dbReference type="Proteomes" id="UP001277561"/>
    </source>
</evidence>
<name>A0ABU4VX91_9HYPH</name>
<sequence length="145" mass="15836">MASPEVDAAMHRQLGELTAGMRSLQESMKRVEEQSRRSEDKSDQSRAAVHRRMDDMVNRVSGIEQTVAVVKEDVSEMKPTVEALEETVSTMEKDVKGMKPVTDDVKRWKMMGMGALGMIGIGGIALGVSFGDAVKRVASVLIGKI</sequence>
<evidence type="ECO:0000256" key="2">
    <source>
        <dbReference type="SAM" id="Phobius"/>
    </source>
</evidence>
<reference evidence="3" key="1">
    <citation type="journal article" date="2023" name="Phytobiomes J">
        <title>Deciphering the key players within the bacterial microbiota associated with aerial crown gall tumors on rhododendron: Insights into the gallobiome.</title>
        <authorList>
            <person name="Kuzmanovic N."/>
            <person name="Nesme J."/>
            <person name="Wolf J."/>
            <person name="Neumann-Schaal M."/>
            <person name="Petersen J."/>
            <person name="Fernandez-Gnecco G."/>
            <person name="Sproeer C."/>
            <person name="Bunk B."/>
            <person name="Overmann J."/>
            <person name="Sorensen S.J."/>
            <person name="Idczak E."/>
            <person name="Smalla K."/>
        </authorList>
    </citation>
    <scope>NUCLEOTIDE SEQUENCE [LARGE SCALE GENOMIC DNA]</scope>
    <source>
        <strain evidence="3">Rho-14.1</strain>
    </source>
</reference>
<dbReference type="Gene3D" id="1.20.1480.30">
    <property type="entry name" value="Designed four-helix bundle protein"/>
    <property type="match status" value="1"/>
</dbReference>
<dbReference type="RefSeq" id="WP_320188241.1">
    <property type="nucleotide sequence ID" value="NZ_CP192764.1"/>
</dbReference>
<organism evidence="3 4">
    <name type="scientific">Agrobacterium rosae</name>
    <dbReference type="NCBI Taxonomy" id="1972867"/>
    <lineage>
        <taxon>Bacteria</taxon>
        <taxon>Pseudomonadati</taxon>
        <taxon>Pseudomonadota</taxon>
        <taxon>Alphaproteobacteria</taxon>
        <taxon>Hyphomicrobiales</taxon>
        <taxon>Rhizobiaceae</taxon>
        <taxon>Rhizobium/Agrobacterium group</taxon>
        <taxon>Agrobacterium</taxon>
    </lineage>
</organism>
<protein>
    <submittedName>
        <fullName evidence="3">DUF1515 family protein</fullName>
    </submittedName>
</protein>